<dbReference type="InterPro" id="IPR025559">
    <property type="entry name" value="Eis_dom"/>
</dbReference>
<comment type="similarity">
    <text evidence="1 4">Belongs to the acetyltransferase Eis family.</text>
</comment>
<dbReference type="Proteomes" id="UP000285112">
    <property type="component" value="Unassembled WGS sequence"/>
</dbReference>
<feature type="binding site" evidence="4">
    <location>
        <begin position="80"/>
        <end position="82"/>
    </location>
    <ligand>
        <name>acetyl-CoA</name>
        <dbReference type="ChEBI" id="CHEBI:57288"/>
    </ligand>
</feature>
<dbReference type="InterPro" id="IPR016181">
    <property type="entry name" value="Acyl_CoA_acyltransferase"/>
</dbReference>
<sequence length="399" mass="42839">MSVEIRTLKTSEEVNAGFRVFLRAMVGLPLGDVDAVEVTDPGRYLGALDDTDVVGGADSYGSWLVVPGGARVPHAAVTHVGVLPTHRRQRILSRLIARQLADIAERGEVVASLRASEAVIYERFGYGVASSAQSARVVLRRAALRPEVPPGGRIRLVDAAADTALLAGIHDQAVWPGAIGRPAGWWKLQELLRKTHPVSQYVVVHSTDGVDDGYAAYHPEDTVGWFTSTEKTVSVTDFVALTDSARAGLWRHLLSLDLVDVLVFESVALDDALPLAVVDRRAVELGPVRDETWLRLVDVEAALRARVFGDGDSVVLEVNDALLPANNGRFEVTPKSVTRTSVPADLSVGVETLAAAYLGGTRWQHLAATGRVGVHDPDAARRLDELFGTASLPFSGTVF</sequence>
<dbReference type="Pfam" id="PF17668">
    <property type="entry name" value="Acetyltransf_17"/>
    <property type="match status" value="1"/>
</dbReference>
<dbReference type="PANTHER" id="PTHR37817:SF1">
    <property type="entry name" value="N-ACETYLTRANSFERASE EIS"/>
    <property type="match status" value="1"/>
</dbReference>
<proteinExistence type="inferred from homology"/>
<dbReference type="Pfam" id="PF13530">
    <property type="entry name" value="SCP2_2"/>
    <property type="match status" value="1"/>
</dbReference>
<name>A0A419I276_9PSEU</name>
<protein>
    <submittedName>
        <fullName evidence="6">GNAT family N-acetyltransferase</fullName>
    </submittedName>
</protein>
<feature type="domain" description="N-acetyltransferase" evidence="5">
    <location>
        <begin position="3"/>
        <end position="151"/>
    </location>
</feature>
<dbReference type="OrthoDB" id="8399956at2"/>
<accession>A0A419I276</accession>
<evidence type="ECO:0000256" key="3">
    <source>
        <dbReference type="ARBA" id="ARBA00023315"/>
    </source>
</evidence>
<dbReference type="Pfam" id="PF13527">
    <property type="entry name" value="Acetyltransf_9"/>
    <property type="match status" value="1"/>
</dbReference>
<dbReference type="AlphaFoldDB" id="A0A419I276"/>
<feature type="binding site" evidence="4">
    <location>
        <begin position="116"/>
        <end position="117"/>
    </location>
    <ligand>
        <name>acetyl-CoA</name>
        <dbReference type="ChEBI" id="CHEBI:57288"/>
    </ligand>
</feature>
<dbReference type="GO" id="GO:0030649">
    <property type="term" value="P:aminoglycoside antibiotic catabolic process"/>
    <property type="evidence" value="ECO:0007669"/>
    <property type="project" value="TreeGrafter"/>
</dbReference>
<keyword evidence="7" id="KW-1185">Reference proteome</keyword>
<gene>
    <name evidence="6" type="ORF">D5S19_18410</name>
</gene>
<feature type="binding site" evidence="4">
    <location>
        <begin position="88"/>
        <end position="93"/>
    </location>
    <ligand>
        <name>acetyl-CoA</name>
        <dbReference type="ChEBI" id="CHEBI:57288"/>
    </ligand>
</feature>
<dbReference type="InterPro" id="IPR036527">
    <property type="entry name" value="SCP2_sterol-bd_dom_sf"/>
</dbReference>
<dbReference type="SUPFAM" id="SSF55718">
    <property type="entry name" value="SCP-like"/>
    <property type="match status" value="1"/>
</dbReference>
<dbReference type="EMBL" id="QZFV01000090">
    <property type="protein sequence ID" value="RJQ83968.1"/>
    <property type="molecule type" value="Genomic_DNA"/>
</dbReference>
<dbReference type="InterPro" id="IPR051554">
    <property type="entry name" value="Acetyltransferase_Eis"/>
</dbReference>
<comment type="subunit">
    <text evidence="4">Homohexamer; trimer of dimers.</text>
</comment>
<dbReference type="GO" id="GO:0034069">
    <property type="term" value="F:aminoglycoside N-acetyltransferase activity"/>
    <property type="evidence" value="ECO:0007669"/>
    <property type="project" value="TreeGrafter"/>
</dbReference>
<dbReference type="PANTHER" id="PTHR37817">
    <property type="entry name" value="N-ACETYLTRANSFERASE EIS"/>
    <property type="match status" value="1"/>
</dbReference>
<feature type="active site" description="Proton donor" evidence="4">
    <location>
        <position position="121"/>
    </location>
</feature>
<keyword evidence="2 4" id="KW-0808">Transferase</keyword>
<dbReference type="HAMAP" id="MF_01812">
    <property type="entry name" value="Eis"/>
    <property type="match status" value="1"/>
</dbReference>
<evidence type="ECO:0000313" key="6">
    <source>
        <dbReference type="EMBL" id="RJQ83968.1"/>
    </source>
</evidence>
<dbReference type="NCBIfam" id="NF002367">
    <property type="entry name" value="PRK01346.1-4"/>
    <property type="match status" value="1"/>
</dbReference>
<dbReference type="Gene3D" id="3.30.1050.10">
    <property type="entry name" value="SCP2 sterol-binding domain"/>
    <property type="match status" value="1"/>
</dbReference>
<dbReference type="RefSeq" id="WP_120024581.1">
    <property type="nucleotide sequence ID" value="NZ_QZFV01000090.1"/>
</dbReference>
<dbReference type="InterPro" id="IPR000182">
    <property type="entry name" value="GNAT_dom"/>
</dbReference>
<reference evidence="6 7" key="1">
    <citation type="submission" date="2018-09" db="EMBL/GenBank/DDBJ databases">
        <title>YIM PH 21725 draft genome.</title>
        <authorList>
            <person name="Miao C."/>
        </authorList>
    </citation>
    <scope>NUCLEOTIDE SEQUENCE [LARGE SCALE GENOMIC DNA]</scope>
    <source>
        <strain evidence="7">YIM PH21725</strain>
    </source>
</reference>
<feature type="active site" description="Proton acceptor; via carboxylate" evidence="4">
    <location>
        <position position="399"/>
    </location>
</feature>
<evidence type="ECO:0000259" key="5">
    <source>
        <dbReference type="PROSITE" id="PS51186"/>
    </source>
</evidence>
<evidence type="ECO:0000256" key="1">
    <source>
        <dbReference type="ARBA" id="ARBA00009213"/>
    </source>
</evidence>
<dbReference type="InterPro" id="IPR041380">
    <property type="entry name" value="Acetyltransf_17"/>
</dbReference>
<keyword evidence="3 4" id="KW-0012">Acyltransferase</keyword>
<evidence type="ECO:0000313" key="7">
    <source>
        <dbReference type="Proteomes" id="UP000285112"/>
    </source>
</evidence>
<dbReference type="SUPFAM" id="SSF55729">
    <property type="entry name" value="Acyl-CoA N-acyltransferases (Nat)"/>
    <property type="match status" value="1"/>
</dbReference>
<evidence type="ECO:0000256" key="4">
    <source>
        <dbReference type="HAMAP-Rule" id="MF_01812"/>
    </source>
</evidence>
<comment type="caution">
    <text evidence="6">The sequence shown here is derived from an EMBL/GenBank/DDBJ whole genome shotgun (WGS) entry which is preliminary data.</text>
</comment>
<evidence type="ECO:0000256" key="2">
    <source>
        <dbReference type="ARBA" id="ARBA00022679"/>
    </source>
</evidence>
<dbReference type="PROSITE" id="PS51186">
    <property type="entry name" value="GNAT"/>
    <property type="match status" value="1"/>
</dbReference>
<dbReference type="InterPro" id="IPR022902">
    <property type="entry name" value="NAcTrfase_Eis"/>
</dbReference>
<dbReference type="CDD" id="cd04301">
    <property type="entry name" value="NAT_SF"/>
    <property type="match status" value="1"/>
</dbReference>
<dbReference type="Gene3D" id="3.40.630.30">
    <property type="match status" value="2"/>
</dbReference>
<organism evidence="6 7">
    <name type="scientific">Amycolatopsis panacis</name>
    <dbReference type="NCBI Taxonomy" id="2340917"/>
    <lineage>
        <taxon>Bacteria</taxon>
        <taxon>Bacillati</taxon>
        <taxon>Actinomycetota</taxon>
        <taxon>Actinomycetes</taxon>
        <taxon>Pseudonocardiales</taxon>
        <taxon>Pseudonocardiaceae</taxon>
        <taxon>Amycolatopsis</taxon>
    </lineage>
</organism>